<dbReference type="GO" id="GO:0046872">
    <property type="term" value="F:metal ion binding"/>
    <property type="evidence" value="ECO:0007669"/>
    <property type="project" value="UniProtKB-KW"/>
</dbReference>
<dbReference type="OrthoDB" id="9803554at2"/>
<dbReference type="InterPro" id="IPR003601">
    <property type="entry name" value="Topo_IA_2"/>
</dbReference>
<dbReference type="PANTHER" id="PTHR11390">
    <property type="entry name" value="PROKARYOTIC DNA TOPOISOMERASE"/>
    <property type="match status" value="1"/>
</dbReference>
<dbReference type="NCBIfam" id="TIGR01056">
    <property type="entry name" value="topB"/>
    <property type="match status" value="1"/>
</dbReference>
<comment type="similarity">
    <text evidence="2">Belongs to the type IA topoisomerase family.</text>
</comment>
<dbReference type="PROSITE" id="PS50880">
    <property type="entry name" value="TOPRIM"/>
    <property type="match status" value="1"/>
</dbReference>
<name>A0A0X1U957_ANAPI</name>
<evidence type="ECO:0000259" key="12">
    <source>
        <dbReference type="PROSITE" id="PS50880"/>
    </source>
</evidence>
<gene>
    <name evidence="14" type="primary">topB_2</name>
    <name evidence="14" type="ORF">CPRO_18770</name>
    <name evidence="15" type="ORF">SAMN02745151_01476</name>
</gene>
<accession>A0A0X1U957</accession>
<reference evidence="15" key="4">
    <citation type="submission" date="2016-11" db="EMBL/GenBank/DDBJ databases">
        <authorList>
            <person name="Varghese N."/>
            <person name="Submissions S."/>
        </authorList>
    </citation>
    <scope>NUCLEOTIDE SEQUENCE</scope>
    <source>
        <strain evidence="15">DSM 1682</strain>
    </source>
</reference>
<dbReference type="EMBL" id="CP014223">
    <property type="protein sequence ID" value="AMJ41459.1"/>
    <property type="molecule type" value="Genomic_DNA"/>
</dbReference>
<dbReference type="Pfam" id="PF01751">
    <property type="entry name" value="Toprim"/>
    <property type="match status" value="1"/>
</dbReference>
<dbReference type="CDD" id="cd00186">
    <property type="entry name" value="TOP1Ac"/>
    <property type="match status" value="1"/>
</dbReference>
<dbReference type="PANTHER" id="PTHR11390:SF21">
    <property type="entry name" value="DNA TOPOISOMERASE 3-ALPHA"/>
    <property type="match status" value="1"/>
</dbReference>
<evidence type="ECO:0000259" key="13">
    <source>
        <dbReference type="PROSITE" id="PS52039"/>
    </source>
</evidence>
<dbReference type="Pfam" id="PF01131">
    <property type="entry name" value="Topoisom_bac"/>
    <property type="match status" value="1"/>
</dbReference>
<dbReference type="EC" id="5.6.2.1" evidence="3"/>
<dbReference type="GO" id="GO:0003917">
    <property type="term" value="F:DNA topoisomerase type I (single strand cut, ATP-independent) activity"/>
    <property type="evidence" value="ECO:0007669"/>
    <property type="project" value="UniProtKB-EC"/>
</dbReference>
<comment type="catalytic activity">
    <reaction evidence="1">
        <text>ATP-independent breakage of single-stranded DNA, followed by passage and rejoining.</text>
        <dbReference type="EC" id="5.6.2.1"/>
    </reaction>
</comment>
<keyword evidence="5" id="KW-0799">Topoisomerase</keyword>
<dbReference type="InterPro" id="IPR013497">
    <property type="entry name" value="Topo_IA_cen"/>
</dbReference>
<dbReference type="Proteomes" id="UP000068026">
    <property type="component" value="Chromosome"/>
</dbReference>
<dbReference type="PROSITE" id="PS52039">
    <property type="entry name" value="TOPO_IA_2"/>
    <property type="match status" value="1"/>
</dbReference>
<evidence type="ECO:0000313" key="17">
    <source>
        <dbReference type="Proteomes" id="UP000184204"/>
    </source>
</evidence>
<dbReference type="EMBL" id="FQUA01000005">
    <property type="protein sequence ID" value="SHE68959.1"/>
    <property type="molecule type" value="Genomic_DNA"/>
</dbReference>
<reference evidence="17" key="3">
    <citation type="submission" date="2016-11" db="EMBL/GenBank/DDBJ databases">
        <authorList>
            <person name="Jaros S."/>
            <person name="Januszkiewicz K."/>
            <person name="Wedrychowicz H."/>
        </authorList>
    </citation>
    <scope>NUCLEOTIDE SEQUENCE [LARGE SCALE GENOMIC DNA]</scope>
    <source>
        <strain evidence="17">DSM 1682</strain>
    </source>
</reference>
<evidence type="ECO:0000256" key="8">
    <source>
        <dbReference type="ARBA" id="ARBA00030003"/>
    </source>
</evidence>
<evidence type="ECO:0000256" key="3">
    <source>
        <dbReference type="ARBA" id="ARBA00012891"/>
    </source>
</evidence>
<dbReference type="Proteomes" id="UP000184204">
    <property type="component" value="Unassembled WGS sequence"/>
</dbReference>
<evidence type="ECO:0000256" key="11">
    <source>
        <dbReference type="ARBA" id="ARBA00032877"/>
    </source>
</evidence>
<evidence type="ECO:0000256" key="9">
    <source>
        <dbReference type="ARBA" id="ARBA00031985"/>
    </source>
</evidence>
<keyword evidence="4" id="KW-0479">Metal-binding</keyword>
<evidence type="ECO:0000313" key="15">
    <source>
        <dbReference type="EMBL" id="SHE68959.1"/>
    </source>
</evidence>
<dbReference type="Gene3D" id="3.40.50.140">
    <property type="match status" value="1"/>
</dbReference>
<dbReference type="KEGG" id="cpro:CPRO_18770"/>
<dbReference type="InterPro" id="IPR013824">
    <property type="entry name" value="Topo_IA_cen_sub1"/>
</dbReference>
<dbReference type="Gene3D" id="1.10.460.10">
    <property type="entry name" value="Topoisomerase I, domain 2"/>
    <property type="match status" value="1"/>
</dbReference>
<dbReference type="Gene3D" id="2.70.20.10">
    <property type="entry name" value="Topoisomerase I, domain 3"/>
    <property type="match status" value="1"/>
</dbReference>
<dbReference type="PRINTS" id="PR00417">
    <property type="entry name" value="PRTPISMRASEI"/>
</dbReference>
<evidence type="ECO:0000256" key="6">
    <source>
        <dbReference type="ARBA" id="ARBA00023125"/>
    </source>
</evidence>
<dbReference type="SUPFAM" id="SSF56712">
    <property type="entry name" value="Prokaryotic type I DNA topoisomerase"/>
    <property type="match status" value="1"/>
</dbReference>
<evidence type="ECO:0000256" key="2">
    <source>
        <dbReference type="ARBA" id="ARBA00009446"/>
    </source>
</evidence>
<dbReference type="GO" id="GO:0006310">
    <property type="term" value="P:DNA recombination"/>
    <property type="evidence" value="ECO:0007669"/>
    <property type="project" value="TreeGrafter"/>
</dbReference>
<dbReference type="InterPro" id="IPR005738">
    <property type="entry name" value="TopoIII"/>
</dbReference>
<dbReference type="InterPro" id="IPR034144">
    <property type="entry name" value="TOPRIM_TopoIII"/>
</dbReference>
<dbReference type="InterPro" id="IPR003602">
    <property type="entry name" value="Topo_IA_DNA-bd_dom"/>
</dbReference>
<dbReference type="InterPro" id="IPR000380">
    <property type="entry name" value="Topo_IA"/>
</dbReference>
<dbReference type="SMART" id="SM00493">
    <property type="entry name" value="TOPRIM"/>
    <property type="match status" value="1"/>
</dbReference>
<evidence type="ECO:0000313" key="14">
    <source>
        <dbReference type="EMBL" id="AMJ41459.1"/>
    </source>
</evidence>
<dbReference type="SMART" id="SM00437">
    <property type="entry name" value="TOP1Ac"/>
    <property type="match status" value="1"/>
</dbReference>
<reference evidence="16" key="2">
    <citation type="submission" date="2016-01" db="EMBL/GenBank/DDBJ databases">
        <authorList>
            <person name="Poehlein A."/>
            <person name="Schlien K."/>
            <person name="Gottschalk G."/>
            <person name="Buckel W."/>
            <person name="Daniel R."/>
        </authorList>
    </citation>
    <scope>NUCLEOTIDE SEQUENCE [LARGE SCALE GENOMIC DNA]</scope>
    <source>
        <strain evidence="16">X2</strain>
    </source>
</reference>
<feature type="domain" description="Toprim" evidence="12">
    <location>
        <begin position="1"/>
        <end position="134"/>
    </location>
</feature>
<keyword evidence="7 14" id="KW-0413">Isomerase</keyword>
<dbReference type="RefSeq" id="WP_066050733.1">
    <property type="nucleotide sequence ID" value="NZ_CP014223.1"/>
</dbReference>
<evidence type="ECO:0000256" key="10">
    <source>
        <dbReference type="ARBA" id="ARBA00032235"/>
    </source>
</evidence>
<sequence length="691" mass="77390">MRLVIAEKPSVAQSIAKVLGATDKKDGYLEGNGYFVSWCVGHLVGLAGTDQYNESYKMWDLKDLPIIPQSFEYEVSKGKEKQLKILCMLLNDPKVDAVINACDAGREGELIFRLVYQFAKCQKAMKRLWISSMEDSAIQKGFENLKNGTSFDLLYESAACRQKADWIVGINATRLFSLLYNQQLNVGRVMSPTLSMIVERNAGIKAFRPAPFYTIVLYNGAVVFTSEKTEGKAQAEELLKRCKNQHLVVTSIENKEKAEKPPKLYDLTTLQREANRKLGFTANQTLEYTQSLYEKKLCTYPRTDSRFLTEDMADILPELSLYALTTLPFPRDEEFDVPCNAQLVIDSSKVTDHHAIIPTKSLANYDIEQLPYGEKAVLTLIMLRLLSALGDNHKYSETVVTAGCGDAVFTTKGKTILQNGFKEYEVLLNMVEKQDEKSLPLMAEGEVIENCNAEMKEGKTSPPKQFTEDTLLLAMETTGKDENIEKEFCGIGTPATRAGIIEKLISVNFLERKGDRKTKYLLPTDKGNALITILPESIQSPLTTAEWEEKLKSIETGDLSANEFLSEISKTTENLVRTYDVVKGSEQLFPSQNKVIGKCPRCGSNVIENKKGFCCENRTCGFALWKGNKFFTSKKKTLTGKLVKDLLTTGKCKLTGCYSEKTGKTYNATVSFDDTGGKYVNFVLEFEKRGK</sequence>
<dbReference type="AlphaFoldDB" id="A0A0X1U957"/>
<keyword evidence="16" id="KW-1185">Reference proteome</keyword>
<dbReference type="NCBIfam" id="NF005829">
    <property type="entry name" value="PRK07726.1"/>
    <property type="match status" value="1"/>
</dbReference>
<evidence type="ECO:0000256" key="4">
    <source>
        <dbReference type="ARBA" id="ARBA00022723"/>
    </source>
</evidence>
<evidence type="ECO:0000256" key="1">
    <source>
        <dbReference type="ARBA" id="ARBA00000213"/>
    </source>
</evidence>
<keyword evidence="6" id="KW-0238">DNA-binding</keyword>
<dbReference type="InterPro" id="IPR006171">
    <property type="entry name" value="TOPRIM_dom"/>
</dbReference>
<organism evidence="15 17">
    <name type="scientific">Anaerotignum propionicum DSM 1682</name>
    <dbReference type="NCBI Taxonomy" id="991789"/>
    <lineage>
        <taxon>Bacteria</taxon>
        <taxon>Bacillati</taxon>
        <taxon>Bacillota</taxon>
        <taxon>Clostridia</taxon>
        <taxon>Lachnospirales</taxon>
        <taxon>Anaerotignaceae</taxon>
        <taxon>Anaerotignum</taxon>
    </lineage>
</organism>
<dbReference type="SMART" id="SM00436">
    <property type="entry name" value="TOP1Bc"/>
    <property type="match status" value="1"/>
</dbReference>
<reference evidence="14 16" key="1">
    <citation type="journal article" date="2016" name="Genome Announc.">
        <title>Complete Genome Sequence of the Amino Acid-Fermenting Clostridium propionicum X2 (DSM 1682).</title>
        <authorList>
            <person name="Poehlein A."/>
            <person name="Schlien K."/>
            <person name="Chowdhury N.P."/>
            <person name="Gottschalk G."/>
            <person name="Buckel W."/>
            <person name="Daniel R."/>
        </authorList>
    </citation>
    <scope>NUCLEOTIDE SEQUENCE [LARGE SCALE GENOMIC DNA]</scope>
    <source>
        <strain evidence="14 16">X2</strain>
    </source>
</reference>
<dbReference type="GO" id="GO:0043597">
    <property type="term" value="C:cytoplasmic replication fork"/>
    <property type="evidence" value="ECO:0007669"/>
    <property type="project" value="TreeGrafter"/>
</dbReference>
<dbReference type="GO" id="GO:0003677">
    <property type="term" value="F:DNA binding"/>
    <property type="evidence" value="ECO:0007669"/>
    <property type="project" value="UniProtKB-KW"/>
</dbReference>
<evidence type="ECO:0000256" key="7">
    <source>
        <dbReference type="ARBA" id="ARBA00023235"/>
    </source>
</evidence>
<dbReference type="GO" id="GO:0006281">
    <property type="term" value="P:DNA repair"/>
    <property type="evidence" value="ECO:0007669"/>
    <property type="project" value="TreeGrafter"/>
</dbReference>
<proteinExistence type="inferred from homology"/>
<protein>
    <recommendedName>
        <fullName evidence="3">DNA topoisomerase</fullName>
        <ecNumber evidence="3">5.6.2.1</ecNumber>
    </recommendedName>
    <alternativeName>
        <fullName evidence="11">Omega-protein</fullName>
    </alternativeName>
    <alternativeName>
        <fullName evidence="10">Relaxing enzyme</fullName>
    </alternativeName>
    <alternativeName>
        <fullName evidence="8">Swivelase</fullName>
    </alternativeName>
    <alternativeName>
        <fullName evidence="9">Untwisting enzyme</fullName>
    </alternativeName>
</protein>
<dbReference type="Gene3D" id="1.10.290.10">
    <property type="entry name" value="Topoisomerase I, domain 4"/>
    <property type="match status" value="1"/>
</dbReference>
<feature type="domain" description="Topo IA-type catalytic" evidence="13">
    <location>
        <begin position="151"/>
        <end position="576"/>
    </location>
</feature>
<dbReference type="GO" id="GO:0006265">
    <property type="term" value="P:DNA topological change"/>
    <property type="evidence" value="ECO:0007669"/>
    <property type="project" value="InterPro"/>
</dbReference>
<evidence type="ECO:0000313" key="16">
    <source>
        <dbReference type="Proteomes" id="UP000068026"/>
    </source>
</evidence>
<evidence type="ECO:0000256" key="5">
    <source>
        <dbReference type="ARBA" id="ARBA00023029"/>
    </source>
</evidence>
<dbReference type="InterPro" id="IPR023405">
    <property type="entry name" value="Topo_IA_core_domain"/>
</dbReference>
<dbReference type="InterPro" id="IPR013826">
    <property type="entry name" value="Topo_IA_cen_sub3"/>
</dbReference>
<dbReference type="InterPro" id="IPR013825">
    <property type="entry name" value="Topo_IA_cen_sub2"/>
</dbReference>
<dbReference type="CDD" id="cd03362">
    <property type="entry name" value="TOPRIM_TopoIA_TopoIII"/>
    <property type="match status" value="1"/>
</dbReference>